<dbReference type="InterPro" id="IPR009072">
    <property type="entry name" value="Histone-fold"/>
</dbReference>
<keyword evidence="5" id="KW-0539">Nucleus</keyword>
<dbReference type="GO" id="GO:0051123">
    <property type="term" value="P:RNA polymerase II preinitiation complex assembly"/>
    <property type="evidence" value="ECO:0007669"/>
    <property type="project" value="InterPro"/>
</dbReference>
<evidence type="ECO:0000256" key="1">
    <source>
        <dbReference type="ARBA" id="ARBA00004123"/>
    </source>
</evidence>
<evidence type="ECO:0000313" key="9">
    <source>
        <dbReference type="Proteomes" id="UP000279236"/>
    </source>
</evidence>
<feature type="compositionally biased region" description="Acidic residues" evidence="6">
    <location>
        <begin position="33"/>
        <end position="43"/>
    </location>
</feature>
<gene>
    <name evidence="8" type="ORF">EHS24_002828</name>
</gene>
<evidence type="ECO:0000256" key="2">
    <source>
        <dbReference type="ARBA" id="ARBA00009788"/>
    </source>
</evidence>
<feature type="compositionally biased region" description="Low complexity" evidence="6">
    <location>
        <begin position="1"/>
        <end position="17"/>
    </location>
</feature>
<name>A0A427XFU1_9TREE</name>
<comment type="caution">
    <text evidence="8">The sequence shown here is derived from an EMBL/GenBank/DDBJ whole genome shotgun (WGS) entry which is preliminary data.</text>
</comment>
<comment type="similarity">
    <text evidence="2">Belongs to the TAF11 family.</text>
</comment>
<proteinExistence type="inferred from homology"/>
<accession>A0A427XFU1</accession>
<evidence type="ECO:0000256" key="3">
    <source>
        <dbReference type="ARBA" id="ARBA00023015"/>
    </source>
</evidence>
<dbReference type="Pfam" id="PF04719">
    <property type="entry name" value="TAFII28"/>
    <property type="match status" value="1"/>
</dbReference>
<dbReference type="GeneID" id="39587371"/>
<organism evidence="8 9">
    <name type="scientific">Apiotrichum porosum</name>
    <dbReference type="NCBI Taxonomy" id="105984"/>
    <lineage>
        <taxon>Eukaryota</taxon>
        <taxon>Fungi</taxon>
        <taxon>Dikarya</taxon>
        <taxon>Basidiomycota</taxon>
        <taxon>Agaricomycotina</taxon>
        <taxon>Tremellomycetes</taxon>
        <taxon>Trichosporonales</taxon>
        <taxon>Trichosporonaceae</taxon>
        <taxon>Apiotrichum</taxon>
    </lineage>
</organism>
<keyword evidence="3" id="KW-0805">Transcription regulation</keyword>
<evidence type="ECO:0000256" key="6">
    <source>
        <dbReference type="SAM" id="MobiDB-lite"/>
    </source>
</evidence>
<reference evidence="8 9" key="1">
    <citation type="submission" date="2018-11" db="EMBL/GenBank/DDBJ databases">
        <title>Genome sequence of Apiotrichum porosum DSM 27194.</title>
        <authorList>
            <person name="Aliyu H."/>
            <person name="Gorte O."/>
            <person name="Ochsenreither K."/>
        </authorList>
    </citation>
    <scope>NUCLEOTIDE SEQUENCE [LARGE SCALE GENOMIC DNA]</scope>
    <source>
        <strain evidence="8 9">DSM 27194</strain>
    </source>
</reference>
<feature type="compositionally biased region" description="Acidic residues" evidence="6">
    <location>
        <begin position="60"/>
        <end position="69"/>
    </location>
</feature>
<dbReference type="STRING" id="105984.A0A427XFU1"/>
<keyword evidence="4" id="KW-0804">Transcription</keyword>
<dbReference type="GO" id="GO:0005669">
    <property type="term" value="C:transcription factor TFIID complex"/>
    <property type="evidence" value="ECO:0007669"/>
    <property type="project" value="InterPro"/>
</dbReference>
<comment type="subcellular location">
    <subcellularLocation>
        <location evidence="1">Nucleus</location>
    </subcellularLocation>
</comment>
<dbReference type="Gene3D" id="1.10.20.10">
    <property type="entry name" value="Histone, subunit A"/>
    <property type="match status" value="1"/>
</dbReference>
<evidence type="ECO:0000256" key="4">
    <source>
        <dbReference type="ARBA" id="ARBA00023163"/>
    </source>
</evidence>
<dbReference type="Proteomes" id="UP000279236">
    <property type="component" value="Unassembled WGS sequence"/>
</dbReference>
<dbReference type="AlphaFoldDB" id="A0A427XFU1"/>
<evidence type="ECO:0000256" key="5">
    <source>
        <dbReference type="ARBA" id="ARBA00023242"/>
    </source>
</evidence>
<protein>
    <recommendedName>
        <fullName evidence="7">TAFII28-like protein domain-containing protein</fullName>
    </recommendedName>
</protein>
<feature type="region of interest" description="Disordered" evidence="6">
    <location>
        <begin position="1"/>
        <end position="82"/>
    </location>
</feature>
<dbReference type="OrthoDB" id="28335at2759"/>
<dbReference type="SUPFAM" id="SSF47113">
    <property type="entry name" value="Histone-fold"/>
    <property type="match status" value="1"/>
</dbReference>
<dbReference type="RefSeq" id="XP_028472916.1">
    <property type="nucleotide sequence ID" value="XM_028618549.1"/>
</dbReference>
<dbReference type="PANTHER" id="PTHR13218:SF8">
    <property type="entry name" value="TRANSCRIPTION INITIATION FACTOR TFIID SUBUNIT 11"/>
    <property type="match status" value="1"/>
</dbReference>
<evidence type="ECO:0000313" key="8">
    <source>
        <dbReference type="EMBL" id="RSH77769.1"/>
    </source>
</evidence>
<dbReference type="PANTHER" id="PTHR13218">
    <property type="entry name" value="TRANSCRIPTION INITIATION FACTOR TFIID SUBUNIT 11-RELATED"/>
    <property type="match status" value="1"/>
</dbReference>
<dbReference type="InterPro" id="IPR006809">
    <property type="entry name" value="TAFII28_dom"/>
</dbReference>
<feature type="domain" description="TAFII28-like protein" evidence="7">
    <location>
        <begin position="96"/>
        <end position="156"/>
    </location>
</feature>
<dbReference type="InterPro" id="IPR045127">
    <property type="entry name" value="TAF11-like"/>
</dbReference>
<evidence type="ECO:0000259" key="7">
    <source>
        <dbReference type="Pfam" id="PF04719"/>
    </source>
</evidence>
<dbReference type="GO" id="GO:0016251">
    <property type="term" value="F:RNA polymerase II general transcription initiation factor activity"/>
    <property type="evidence" value="ECO:0007669"/>
    <property type="project" value="TreeGrafter"/>
</dbReference>
<dbReference type="EMBL" id="RSCE01000014">
    <property type="protein sequence ID" value="RSH77769.1"/>
    <property type="molecule type" value="Genomic_DNA"/>
</dbReference>
<sequence>MAGLALPSAAASAANSPAKDKKRKRAKPKKDDDDSDAELEISAEDLVAADGDGETRAAEGGEDDDEEEAAQTGAAVARHVKREAQRRREQTLLLRGVLDEEQGKRFDAFRSVVIPRQVVKKLNKDLYDQNVPNNLTSVVAGMVKVFVADVVETAGPSQAAGARHDGCPVGFSWWEHEQLDRSASPQASVPQVRSRTVASARLRREAEEMAQAPRVEVFDS</sequence>
<keyword evidence="9" id="KW-1185">Reference proteome</keyword>
<dbReference type="GO" id="GO:0046982">
    <property type="term" value="F:protein heterodimerization activity"/>
    <property type="evidence" value="ECO:0007669"/>
    <property type="project" value="InterPro"/>
</dbReference>